<dbReference type="GeneID" id="5722503"/>
<keyword evidence="3" id="KW-0472">Membrane</keyword>
<dbReference type="InterPro" id="IPR011009">
    <property type="entry name" value="Kinase-like_dom_sf"/>
</dbReference>
<feature type="region of interest" description="Disordered" evidence="2">
    <location>
        <begin position="723"/>
        <end position="780"/>
    </location>
</feature>
<feature type="compositionally biased region" description="Gly residues" evidence="2">
    <location>
        <begin position="770"/>
        <end position="780"/>
    </location>
</feature>
<dbReference type="PROSITE" id="PS50011">
    <property type="entry name" value="PROTEIN_KINASE_DOM"/>
    <property type="match status" value="1"/>
</dbReference>
<feature type="region of interest" description="Disordered" evidence="2">
    <location>
        <begin position="481"/>
        <end position="504"/>
    </location>
</feature>
<dbReference type="GO" id="GO:0007165">
    <property type="term" value="P:signal transduction"/>
    <property type="evidence" value="ECO:0000318"/>
    <property type="project" value="GO_Central"/>
</dbReference>
<feature type="signal peptide" evidence="4">
    <location>
        <begin position="1"/>
        <end position="23"/>
    </location>
</feature>
<feature type="domain" description="Protein kinase" evidence="5">
    <location>
        <begin position="980"/>
        <end position="1342"/>
    </location>
</feature>
<accession>A0A2K3D4D2</accession>
<dbReference type="RefSeq" id="XP_042918543.1">
    <property type="nucleotide sequence ID" value="XM_043068448.1"/>
</dbReference>
<dbReference type="STRING" id="3055.A0A2K3D4D2"/>
<evidence type="ECO:0000313" key="7">
    <source>
        <dbReference type="Proteomes" id="UP000006906"/>
    </source>
</evidence>
<dbReference type="PANTHER" id="PTHR44329:SF214">
    <property type="entry name" value="PROTEIN KINASE DOMAIN-CONTAINING PROTEIN"/>
    <property type="match status" value="1"/>
</dbReference>
<feature type="compositionally biased region" description="Low complexity" evidence="2">
    <location>
        <begin position="588"/>
        <end position="602"/>
    </location>
</feature>
<protein>
    <recommendedName>
        <fullName evidence="5">Protein kinase domain-containing protein</fullName>
    </recommendedName>
</protein>
<dbReference type="PROSITE" id="PS00107">
    <property type="entry name" value="PROTEIN_KINASE_ATP"/>
    <property type="match status" value="1"/>
</dbReference>
<keyword evidence="3" id="KW-0812">Transmembrane</keyword>
<dbReference type="KEGG" id="cre:CHLRE_12g525300v5"/>
<evidence type="ECO:0000256" key="1">
    <source>
        <dbReference type="PROSITE-ProRule" id="PRU10141"/>
    </source>
</evidence>
<dbReference type="GO" id="GO:0004674">
    <property type="term" value="F:protein serine/threonine kinase activity"/>
    <property type="evidence" value="ECO:0000318"/>
    <property type="project" value="GO_Central"/>
</dbReference>
<dbReference type="InterPro" id="IPR017441">
    <property type="entry name" value="Protein_kinase_ATP_BS"/>
</dbReference>
<feature type="compositionally biased region" description="Gly residues" evidence="2">
    <location>
        <begin position="646"/>
        <end position="667"/>
    </location>
</feature>
<feature type="chain" id="PRO_5014446698" description="Protein kinase domain-containing protein" evidence="4">
    <location>
        <begin position="24"/>
        <end position="1371"/>
    </location>
</feature>
<gene>
    <name evidence="6" type="ORF">CHLRE_12g525300v5</name>
</gene>
<keyword evidence="7" id="KW-1185">Reference proteome</keyword>
<keyword evidence="3" id="KW-1133">Transmembrane helix</keyword>
<organism evidence="6 7">
    <name type="scientific">Chlamydomonas reinhardtii</name>
    <name type="common">Chlamydomonas smithii</name>
    <dbReference type="NCBI Taxonomy" id="3055"/>
    <lineage>
        <taxon>Eukaryota</taxon>
        <taxon>Viridiplantae</taxon>
        <taxon>Chlorophyta</taxon>
        <taxon>core chlorophytes</taxon>
        <taxon>Chlorophyceae</taxon>
        <taxon>CS clade</taxon>
        <taxon>Chlamydomonadales</taxon>
        <taxon>Chlamydomonadaceae</taxon>
        <taxon>Chlamydomonas</taxon>
    </lineage>
</organism>
<feature type="compositionally biased region" description="Gly residues" evidence="2">
    <location>
        <begin position="481"/>
        <end position="493"/>
    </location>
</feature>
<evidence type="ECO:0000256" key="4">
    <source>
        <dbReference type="SAM" id="SignalP"/>
    </source>
</evidence>
<reference evidence="6 7" key="1">
    <citation type="journal article" date="2007" name="Science">
        <title>The Chlamydomonas genome reveals the evolution of key animal and plant functions.</title>
        <authorList>
            <person name="Merchant S.S."/>
            <person name="Prochnik S.E."/>
            <person name="Vallon O."/>
            <person name="Harris E.H."/>
            <person name="Karpowicz S.J."/>
            <person name="Witman G.B."/>
            <person name="Terry A."/>
            <person name="Salamov A."/>
            <person name="Fritz-Laylin L.K."/>
            <person name="Marechal-Drouard L."/>
            <person name="Marshall W.F."/>
            <person name="Qu L.H."/>
            <person name="Nelson D.R."/>
            <person name="Sanderfoot A.A."/>
            <person name="Spalding M.H."/>
            <person name="Kapitonov V.V."/>
            <person name="Ren Q."/>
            <person name="Ferris P."/>
            <person name="Lindquist E."/>
            <person name="Shapiro H."/>
            <person name="Lucas S.M."/>
            <person name="Grimwood J."/>
            <person name="Schmutz J."/>
            <person name="Cardol P."/>
            <person name="Cerutti H."/>
            <person name="Chanfreau G."/>
            <person name="Chen C.L."/>
            <person name="Cognat V."/>
            <person name="Croft M.T."/>
            <person name="Dent R."/>
            <person name="Dutcher S."/>
            <person name="Fernandez E."/>
            <person name="Fukuzawa H."/>
            <person name="Gonzalez-Ballester D."/>
            <person name="Gonzalez-Halphen D."/>
            <person name="Hallmann A."/>
            <person name="Hanikenne M."/>
            <person name="Hippler M."/>
            <person name="Inwood W."/>
            <person name="Jabbari K."/>
            <person name="Kalanon M."/>
            <person name="Kuras R."/>
            <person name="Lefebvre P.A."/>
            <person name="Lemaire S.D."/>
            <person name="Lobanov A.V."/>
            <person name="Lohr M."/>
            <person name="Manuell A."/>
            <person name="Meier I."/>
            <person name="Mets L."/>
            <person name="Mittag M."/>
            <person name="Mittelmeier T."/>
            <person name="Moroney J.V."/>
            <person name="Moseley J."/>
            <person name="Napoli C."/>
            <person name="Nedelcu A.M."/>
            <person name="Niyogi K."/>
            <person name="Novoselov S.V."/>
            <person name="Paulsen I.T."/>
            <person name="Pazour G."/>
            <person name="Purton S."/>
            <person name="Ral J.P."/>
            <person name="Riano-Pachon D.M."/>
            <person name="Riekhof W."/>
            <person name="Rymarquis L."/>
            <person name="Schroda M."/>
            <person name="Stern D."/>
            <person name="Umen J."/>
            <person name="Willows R."/>
            <person name="Wilson N."/>
            <person name="Zimmer S.L."/>
            <person name="Allmer J."/>
            <person name="Balk J."/>
            <person name="Bisova K."/>
            <person name="Chen C.J."/>
            <person name="Elias M."/>
            <person name="Gendler K."/>
            <person name="Hauser C."/>
            <person name="Lamb M.R."/>
            <person name="Ledford H."/>
            <person name="Long J.C."/>
            <person name="Minagawa J."/>
            <person name="Page M.D."/>
            <person name="Pan J."/>
            <person name="Pootakham W."/>
            <person name="Roje S."/>
            <person name="Rose A."/>
            <person name="Stahlberg E."/>
            <person name="Terauchi A.M."/>
            <person name="Yang P."/>
            <person name="Ball S."/>
            <person name="Bowler C."/>
            <person name="Dieckmann C.L."/>
            <person name="Gladyshev V.N."/>
            <person name="Green P."/>
            <person name="Jorgensen R."/>
            <person name="Mayfield S."/>
            <person name="Mueller-Roeber B."/>
            <person name="Rajamani S."/>
            <person name="Sayre R.T."/>
            <person name="Brokstein P."/>
            <person name="Dubchak I."/>
            <person name="Goodstein D."/>
            <person name="Hornick L."/>
            <person name="Huang Y.W."/>
            <person name="Jhaveri J."/>
            <person name="Luo Y."/>
            <person name="Martinez D."/>
            <person name="Ngau W.C."/>
            <person name="Otillar B."/>
            <person name="Poliakov A."/>
            <person name="Porter A."/>
            <person name="Szajkowski L."/>
            <person name="Werner G."/>
            <person name="Zhou K."/>
            <person name="Grigoriev I.V."/>
            <person name="Rokhsar D.S."/>
            <person name="Grossman A.R."/>
        </authorList>
    </citation>
    <scope>NUCLEOTIDE SEQUENCE [LARGE SCALE GENOMIC DNA]</scope>
    <source>
        <strain evidence="7">CC-503</strain>
    </source>
</reference>
<dbReference type="Pfam" id="PF07714">
    <property type="entry name" value="PK_Tyr_Ser-Thr"/>
    <property type="match status" value="2"/>
</dbReference>
<feature type="transmembrane region" description="Helical" evidence="3">
    <location>
        <begin position="319"/>
        <end position="342"/>
    </location>
</feature>
<feature type="compositionally biased region" description="Gly residues" evidence="2">
    <location>
        <begin position="730"/>
        <end position="754"/>
    </location>
</feature>
<dbReference type="PANTHER" id="PTHR44329">
    <property type="entry name" value="SERINE/THREONINE-PROTEIN KINASE TNNI3K-RELATED"/>
    <property type="match status" value="1"/>
</dbReference>
<dbReference type="InterPro" id="IPR008266">
    <property type="entry name" value="Tyr_kinase_AS"/>
</dbReference>
<dbReference type="OrthoDB" id="549408at2759"/>
<dbReference type="Proteomes" id="UP000006906">
    <property type="component" value="Chromosome 12"/>
</dbReference>
<dbReference type="SUPFAM" id="SSF56112">
    <property type="entry name" value="Protein kinase-like (PK-like)"/>
    <property type="match status" value="1"/>
</dbReference>
<evidence type="ECO:0000259" key="5">
    <source>
        <dbReference type="PROSITE" id="PS50011"/>
    </source>
</evidence>
<feature type="region of interest" description="Disordered" evidence="2">
    <location>
        <begin position="1059"/>
        <end position="1103"/>
    </location>
</feature>
<keyword evidence="1" id="KW-0547">Nucleotide-binding</keyword>
<keyword evidence="4" id="KW-0732">Signal</keyword>
<feature type="region of interest" description="Disordered" evidence="2">
    <location>
        <begin position="633"/>
        <end position="679"/>
    </location>
</feature>
<dbReference type="PaxDb" id="3055-EDP00587"/>
<dbReference type="InParanoid" id="A0A2K3D4D2"/>
<feature type="region of interest" description="Disordered" evidence="2">
    <location>
        <begin position="929"/>
        <end position="959"/>
    </location>
</feature>
<proteinExistence type="predicted"/>
<keyword evidence="1" id="KW-0067">ATP-binding</keyword>
<feature type="region of interest" description="Disordered" evidence="2">
    <location>
        <begin position="556"/>
        <end position="611"/>
    </location>
</feature>
<dbReference type="Gene3D" id="3.30.200.20">
    <property type="entry name" value="Phosphorylase Kinase, domain 1"/>
    <property type="match status" value="1"/>
</dbReference>
<dbReference type="ExpressionAtlas" id="A0A2K3D4D2">
    <property type="expression patterns" value="baseline"/>
</dbReference>
<dbReference type="Gramene" id="PNW75392">
    <property type="protein sequence ID" value="PNW75392"/>
    <property type="gene ID" value="CHLRE_12g525300v5"/>
</dbReference>
<sequence length="1371" mass="136863">MQHQIVIAFLLLLSIGASQFAFGKLQLDTEVVAASGSELYGAFIAPWVLTIYLGARVSVSASDWAAQVQLTRNVTVLPAPELTACCMAVLDLQHLPGRLMMKPGVELVFRGIYFVNAHMPTGMTLPFFADSPGARLVWQDTASYRQVGLAVAASITYLTSLPRPASDPGPQRAALLPPGAACFTTAAATTAAGTVGGSSSSPVGAGGDAAVAGNNSSGGSITAGGLRPTRSCVPYPVSLSYDVVVDVGVDTSGASMGVSYGGYVHVARNHTYWTLHDLSPDCLRLKPQAVCVAEKVSELTAAARSAQEDQKERSKQTMLVVAVVVPVSVAALALALGVWAYLRHSRSSRAAAAAAAAAAATAAAGNQSSADSLQDLATQPKQAGSQDAAAFGNEWPSSGWWIHAAQIGSKREADGNDGAVVPAGRFDGAGDSEHTGDCGVCVFGRGSRRSSYSSGPAPAAAANAAALGYSDGGMAAPSCAGGAGGGPAAGAGSAGVSPGRRHLAPAPAPAVMAALAGLSLPSPVLDAAGGVGAGRQLFGGLDDGEQPVWQRVPQTPQVLHGTGGAGEEVEPGPCWSSGGGSPLPPPAHVGAPAAGTAAGASPDAEHEDGDGDETLHAMAVGLGLSMNAVAQGHSVGHGRAPDEHGGGGGGGSTHGGTHGGAHDGLGGDSEEEEEEQHAGDTVITLRLEAGKVRKALAALAAAGAITLNGAAASAVAAAVETAASTPPSSGRGGDTGSGSGSAGVGSSGEGGLQGRGAEDRGVGQAAGVPRQGGRGAGAAAGGVGGGGVGGALEAWVEPVALTAEQQDAQEPAAAGPAAAAAASAAAAAGAAECGAALVVTAAQPAVSQCAPAGLELDPPGSLHRPNGQPAPIVSLELAPLEDAPTPRVAPALPQQQHPRQTQLCETDISGAKADETQVVGETVGAAVPRAGAAPAPGSCAASGSEGTHGERASSGPIPDPVAAELEQLKRRHAGMRDVSLRIKAVLGTGGFGTVYLGDWQGLECAIKVLVFGGSREARKAALREAALCTSINHPNVAATYLVDLQPLVAMGDASAAASSGAAGAGGAAAPEAQPDASGHGQGQGHSAATAAHHHQPPPQPHGQQLKTYRMYIIQEFCDAGTLRGLIASGWLLECEPGGPAPPPVPGPEPIFPRLHPDYEREAVAAAVASGQLTLRVRLAALYELALGIARALAHLHSKSIVHSDLTPNNILLKRDPSAQCGLSVKVADFGLSVVVPDSRTHLSNRLCGSPFYIAPEVCALGRQSTQSDMFSYGVVLWELYMGTAAGQRDLSTGRMCYHPAFPNLPTDCPVQYHRIVQWCLQRDPARRPAAAMVAAVLRDQLIAVLGLQPQGWGSGGAAGSSAGESTPQAQG</sequence>
<feature type="compositionally biased region" description="Low complexity" evidence="2">
    <location>
        <begin position="1059"/>
        <end position="1090"/>
    </location>
</feature>
<feature type="binding site" evidence="1">
    <location>
        <position position="1007"/>
    </location>
    <ligand>
        <name>ATP</name>
        <dbReference type="ChEBI" id="CHEBI:30616"/>
    </ligand>
</feature>
<name>A0A2K3D4D2_CHLRE</name>
<evidence type="ECO:0000256" key="3">
    <source>
        <dbReference type="SAM" id="Phobius"/>
    </source>
</evidence>
<dbReference type="PROSITE" id="PS00109">
    <property type="entry name" value="PROTEIN_KINASE_TYR"/>
    <property type="match status" value="1"/>
</dbReference>
<dbReference type="GO" id="GO:0005524">
    <property type="term" value="F:ATP binding"/>
    <property type="evidence" value="ECO:0007669"/>
    <property type="project" value="UniProtKB-UniRule"/>
</dbReference>
<dbReference type="EMBL" id="CM008973">
    <property type="protein sequence ID" value="PNW75392.1"/>
    <property type="molecule type" value="Genomic_DNA"/>
</dbReference>
<dbReference type="Gene3D" id="1.10.510.10">
    <property type="entry name" value="Transferase(Phosphotransferase) domain 1"/>
    <property type="match status" value="1"/>
</dbReference>
<evidence type="ECO:0000313" key="6">
    <source>
        <dbReference type="EMBL" id="PNW75392.1"/>
    </source>
</evidence>
<dbReference type="InterPro" id="IPR051681">
    <property type="entry name" value="Ser/Thr_Kinases-Pseudokinases"/>
</dbReference>
<dbReference type="InterPro" id="IPR000719">
    <property type="entry name" value="Prot_kinase_dom"/>
</dbReference>
<feature type="compositionally biased region" description="Low complexity" evidence="2">
    <location>
        <begin position="929"/>
        <end position="945"/>
    </location>
</feature>
<dbReference type="InterPro" id="IPR001245">
    <property type="entry name" value="Ser-Thr/Tyr_kinase_cat_dom"/>
</dbReference>
<evidence type="ECO:0000256" key="2">
    <source>
        <dbReference type="SAM" id="MobiDB-lite"/>
    </source>
</evidence>
<feature type="transmembrane region" description="Helical" evidence="3">
    <location>
        <begin position="39"/>
        <end position="59"/>
    </location>
</feature>